<sequence length="147" mass="16280">MQKIVAVILLLLFLSLLSLPVSIFCFYSDLRNSLLLRCLAPSNSNDCLLNCGSSSNVTFFNHFFIGDFNSGSGFVSTGRSISVTNNKIPPPNSPSPYHTARVLTTASSYSLSARKIGTHLSFVKERFKSDWALRKTKEGLLLFSLFF</sequence>
<protein>
    <recommendedName>
        <fullName evidence="3">Non-specific serine/threonine protein kinase</fullName>
    </recommendedName>
</protein>
<dbReference type="Proteomes" id="UP000238479">
    <property type="component" value="Chromosome 7"/>
</dbReference>
<evidence type="ECO:0000313" key="2">
    <source>
        <dbReference type="Proteomes" id="UP000238479"/>
    </source>
</evidence>
<evidence type="ECO:0000313" key="1">
    <source>
        <dbReference type="EMBL" id="PRQ19159.1"/>
    </source>
</evidence>
<proteinExistence type="predicted"/>
<reference evidence="1 2" key="1">
    <citation type="journal article" date="2018" name="Nat. Genet.">
        <title>The Rosa genome provides new insights in the design of modern roses.</title>
        <authorList>
            <person name="Bendahmane M."/>
        </authorList>
    </citation>
    <scope>NUCLEOTIDE SEQUENCE [LARGE SCALE GENOMIC DNA]</scope>
    <source>
        <strain evidence="2">cv. Old Blush</strain>
    </source>
</reference>
<dbReference type="AlphaFoldDB" id="A0A2P6PB50"/>
<evidence type="ECO:0008006" key="3">
    <source>
        <dbReference type="Google" id="ProtNLM"/>
    </source>
</evidence>
<dbReference type="EMBL" id="PDCK01000045">
    <property type="protein sequence ID" value="PRQ19159.1"/>
    <property type="molecule type" value="Genomic_DNA"/>
</dbReference>
<name>A0A2P6PB50_ROSCH</name>
<organism evidence="1 2">
    <name type="scientific">Rosa chinensis</name>
    <name type="common">China rose</name>
    <dbReference type="NCBI Taxonomy" id="74649"/>
    <lineage>
        <taxon>Eukaryota</taxon>
        <taxon>Viridiplantae</taxon>
        <taxon>Streptophyta</taxon>
        <taxon>Embryophyta</taxon>
        <taxon>Tracheophyta</taxon>
        <taxon>Spermatophyta</taxon>
        <taxon>Magnoliopsida</taxon>
        <taxon>eudicotyledons</taxon>
        <taxon>Gunneridae</taxon>
        <taxon>Pentapetalae</taxon>
        <taxon>rosids</taxon>
        <taxon>fabids</taxon>
        <taxon>Rosales</taxon>
        <taxon>Rosaceae</taxon>
        <taxon>Rosoideae</taxon>
        <taxon>Rosoideae incertae sedis</taxon>
        <taxon>Rosa</taxon>
    </lineage>
</organism>
<gene>
    <name evidence="1" type="ORF">RchiOBHm_Chr7g0214091</name>
</gene>
<dbReference type="Gramene" id="PRQ19159">
    <property type="protein sequence ID" value="PRQ19159"/>
    <property type="gene ID" value="RchiOBHm_Chr7g0214091"/>
</dbReference>
<accession>A0A2P6PB50</accession>
<comment type="caution">
    <text evidence="1">The sequence shown here is derived from an EMBL/GenBank/DDBJ whole genome shotgun (WGS) entry which is preliminary data.</text>
</comment>
<keyword evidence="2" id="KW-1185">Reference proteome</keyword>